<organism evidence="5">
    <name type="scientific">Bemisia tabaci</name>
    <name type="common">Sweetpotato whitefly</name>
    <name type="synonym">Aleurodes tabaci</name>
    <dbReference type="NCBI Taxonomy" id="7038"/>
    <lineage>
        <taxon>Eukaryota</taxon>
        <taxon>Metazoa</taxon>
        <taxon>Ecdysozoa</taxon>
        <taxon>Arthropoda</taxon>
        <taxon>Hexapoda</taxon>
        <taxon>Insecta</taxon>
        <taxon>Pterygota</taxon>
        <taxon>Neoptera</taxon>
        <taxon>Paraneoptera</taxon>
        <taxon>Hemiptera</taxon>
        <taxon>Sternorrhyncha</taxon>
        <taxon>Aleyrodoidea</taxon>
        <taxon>Aleyrodidae</taxon>
        <taxon>Aleyrodinae</taxon>
        <taxon>Bemisia</taxon>
    </lineage>
</organism>
<feature type="domain" description="GST C-terminal" evidence="4">
    <location>
        <begin position="88"/>
        <end position="216"/>
    </location>
</feature>
<dbReference type="Gene3D" id="1.20.1050.10">
    <property type="match status" value="1"/>
</dbReference>
<evidence type="ECO:0000256" key="1">
    <source>
        <dbReference type="ARBA" id="ARBA00011738"/>
    </source>
</evidence>
<dbReference type="InterPro" id="IPR004045">
    <property type="entry name" value="Glutathione_S-Trfase_N"/>
</dbReference>
<evidence type="ECO:0000313" key="5">
    <source>
        <dbReference type="EMBL" id="AST11605.1"/>
    </source>
</evidence>
<keyword evidence="5" id="KW-0808">Transferase</keyword>
<dbReference type="CDD" id="cd03045">
    <property type="entry name" value="GST_N_Delta_Epsilon"/>
    <property type="match status" value="1"/>
</dbReference>
<dbReference type="Gene3D" id="3.40.30.10">
    <property type="entry name" value="Glutaredoxin"/>
    <property type="match status" value="1"/>
</dbReference>
<dbReference type="AlphaFoldDB" id="A0A223FQY0"/>
<dbReference type="SUPFAM" id="SSF47616">
    <property type="entry name" value="GST C-terminal domain-like"/>
    <property type="match status" value="1"/>
</dbReference>
<dbReference type="InterPro" id="IPR036249">
    <property type="entry name" value="Thioredoxin-like_sf"/>
</dbReference>
<feature type="domain" description="GST N-terminal" evidence="3">
    <location>
        <begin position="1"/>
        <end position="82"/>
    </location>
</feature>
<dbReference type="Pfam" id="PF00043">
    <property type="entry name" value="GST_C"/>
    <property type="match status" value="1"/>
</dbReference>
<sequence length="219" mass="24447">MPIDLYFFPPSAPCRAVSLAAKLIGVELNIKNTNLNTKDHLTPEFLKMNPQHTVPTINDNGFFLFESRAIIMYLFNKYGKDDSLYPKDAQKRAIVDQMLCFDMGTLFQRFTAYYRPVIYEGVPFDPGKLKKVEEAIEFFEKMLEARGGPFAAGSTITLADAALIASISSIDAIGAVDLSKYQHVNNWFSRCKLAIPDYEGVNGGGIAAFKQRVRRGASK</sequence>
<evidence type="ECO:0000259" key="3">
    <source>
        <dbReference type="PROSITE" id="PS50404"/>
    </source>
</evidence>
<dbReference type="FunFam" id="3.40.30.10:FF:000034">
    <property type="entry name" value="glutathione S-transferase 1"/>
    <property type="match status" value="1"/>
</dbReference>
<name>A0A223FQY0_BEMTA</name>
<evidence type="ECO:0000259" key="4">
    <source>
        <dbReference type="PROSITE" id="PS50405"/>
    </source>
</evidence>
<comment type="similarity">
    <text evidence="2">Belongs to the GST superfamily.</text>
</comment>
<dbReference type="Pfam" id="PF02798">
    <property type="entry name" value="GST_N"/>
    <property type="match status" value="1"/>
</dbReference>
<dbReference type="GO" id="GO:0004364">
    <property type="term" value="F:glutathione transferase activity"/>
    <property type="evidence" value="ECO:0007669"/>
    <property type="project" value="TreeGrafter"/>
</dbReference>
<dbReference type="PANTHER" id="PTHR43969:SF9">
    <property type="entry name" value="GLUTATHIONE S TRANSFERASE D10, ISOFORM A-RELATED"/>
    <property type="match status" value="1"/>
</dbReference>
<dbReference type="InterPro" id="IPR004046">
    <property type="entry name" value="GST_C"/>
</dbReference>
<dbReference type="CDD" id="cd03177">
    <property type="entry name" value="GST_C_Delta_Epsilon"/>
    <property type="match status" value="1"/>
</dbReference>
<dbReference type="FunFam" id="1.20.1050.10:FF:000007">
    <property type="entry name" value="Glutathione S-transferase 1-1"/>
    <property type="match status" value="1"/>
</dbReference>
<comment type="subunit">
    <text evidence="1">Homodimer.</text>
</comment>
<protein>
    <submittedName>
        <fullName evidence="5">Glutathione S-transferase d12</fullName>
    </submittedName>
</protein>
<dbReference type="InterPro" id="IPR040079">
    <property type="entry name" value="Glutathione_S-Trfase"/>
</dbReference>
<dbReference type="SFLD" id="SFLDS00019">
    <property type="entry name" value="Glutathione_Transferase_(cytos"/>
    <property type="match status" value="1"/>
</dbReference>
<proteinExistence type="evidence at transcript level"/>
<dbReference type="GO" id="GO:0006749">
    <property type="term" value="P:glutathione metabolic process"/>
    <property type="evidence" value="ECO:0007669"/>
    <property type="project" value="TreeGrafter"/>
</dbReference>
<accession>A0A223FQY0</accession>
<dbReference type="SFLD" id="SFLDG00358">
    <property type="entry name" value="Main_(cytGST)"/>
    <property type="match status" value="1"/>
</dbReference>
<reference evidence="5" key="1">
    <citation type="journal article" date="2017" name="Insect Mol. Biol.">
        <title>Identification of glutathione S-transferases in Bemisia tabaci (Hemiptera: Aleyrodidae) and evidence that GSTd7 helps explain the difference in insecticide susceptibility between B. tabaci Middle East-Minor Asia 1 and Mediterranean.</title>
        <authorList>
            <person name="He C."/>
            <person name="Xie W."/>
            <person name="Yang X."/>
            <person name="Wang S.L."/>
            <person name="Wu Q.J."/>
            <person name="Zhang Y.J."/>
        </authorList>
    </citation>
    <scope>NUCLEOTIDE SEQUENCE</scope>
    <source>
        <strain evidence="5">B</strain>
    </source>
</reference>
<dbReference type="InterPro" id="IPR010987">
    <property type="entry name" value="Glutathione-S-Trfase_C-like"/>
</dbReference>
<dbReference type="PROSITE" id="PS50405">
    <property type="entry name" value="GST_CTER"/>
    <property type="match status" value="1"/>
</dbReference>
<evidence type="ECO:0000256" key="2">
    <source>
        <dbReference type="RuleBase" id="RU003494"/>
    </source>
</evidence>
<dbReference type="SUPFAM" id="SSF52833">
    <property type="entry name" value="Thioredoxin-like"/>
    <property type="match status" value="1"/>
</dbReference>
<dbReference type="EMBL" id="MF036026">
    <property type="protein sequence ID" value="AST11605.1"/>
    <property type="molecule type" value="mRNA"/>
</dbReference>
<dbReference type="InterPro" id="IPR036282">
    <property type="entry name" value="Glutathione-S-Trfase_C_sf"/>
</dbReference>
<dbReference type="PANTHER" id="PTHR43969">
    <property type="entry name" value="GLUTATHIONE S TRANSFERASE D10, ISOFORM A-RELATED"/>
    <property type="match status" value="1"/>
</dbReference>
<dbReference type="PROSITE" id="PS50404">
    <property type="entry name" value="GST_NTER"/>
    <property type="match status" value="1"/>
</dbReference>
<dbReference type="SFLD" id="SFLDG01153">
    <property type="entry name" value="Main.4:_Theta-like"/>
    <property type="match status" value="1"/>
</dbReference>